<gene>
    <name evidence="3" type="ORF">ACFQ2F_14305</name>
</gene>
<dbReference type="EMBL" id="JBHTJO010000002">
    <property type="protein sequence ID" value="MFD0988269.1"/>
    <property type="molecule type" value="Genomic_DNA"/>
</dbReference>
<feature type="signal peptide" evidence="2">
    <location>
        <begin position="1"/>
        <end position="29"/>
    </location>
</feature>
<feature type="compositionally biased region" description="Acidic residues" evidence="1">
    <location>
        <begin position="288"/>
        <end position="300"/>
    </location>
</feature>
<sequence length="308" mass="33157">MLEEFRLMRIMGGCLAGALLLLAGTAASAQQEFDTPDAAAEALVAAAKESDKNKLLEILGPEGETVIGSGDPVADKNTRDAFVSAYEEKHSLQQDGEDTAILILGDDDWPFPIPIVSQDGKWEFDTEAGEEEILLRRIGRNEMRAIESSLAYVGAQNDYAALDLDGRNPPAYAQRIVSAQGRKDGLYWPNAEGGTESPLGTLFAEAGEEGYAIGGTPMPYHGYYYRILTQQGPDAPGGAFDYVVDGRMIGGFGLIAVPAAYGNSGIMTFMVNHDGVVYEKDLGEDTEELASEIDSFDPDESWTKVAPR</sequence>
<feature type="chain" id="PRO_5045693566" evidence="2">
    <location>
        <begin position="30"/>
        <end position="308"/>
    </location>
</feature>
<dbReference type="RefSeq" id="WP_379091192.1">
    <property type="nucleotide sequence ID" value="NZ_JBHTJO010000002.1"/>
</dbReference>
<keyword evidence="2" id="KW-0732">Signal</keyword>
<keyword evidence="4" id="KW-1185">Reference proteome</keyword>
<dbReference type="Pfam" id="PF11453">
    <property type="entry name" value="DUF2950"/>
    <property type="match status" value="1"/>
</dbReference>
<accession>A0ABW3JDC0</accession>
<reference evidence="4" key="1">
    <citation type="journal article" date="2019" name="Int. J. Syst. Evol. Microbiol.">
        <title>The Global Catalogue of Microorganisms (GCM) 10K type strain sequencing project: providing services to taxonomists for standard genome sequencing and annotation.</title>
        <authorList>
            <consortium name="The Broad Institute Genomics Platform"/>
            <consortium name="The Broad Institute Genome Sequencing Center for Infectious Disease"/>
            <person name="Wu L."/>
            <person name="Ma J."/>
        </authorList>
    </citation>
    <scope>NUCLEOTIDE SEQUENCE [LARGE SCALE GENOMIC DNA]</scope>
    <source>
        <strain evidence="4">CCUG 61697</strain>
    </source>
</reference>
<comment type="caution">
    <text evidence="3">The sequence shown here is derived from an EMBL/GenBank/DDBJ whole genome shotgun (WGS) entry which is preliminary data.</text>
</comment>
<evidence type="ECO:0000256" key="1">
    <source>
        <dbReference type="SAM" id="MobiDB-lite"/>
    </source>
</evidence>
<evidence type="ECO:0000313" key="4">
    <source>
        <dbReference type="Proteomes" id="UP001597102"/>
    </source>
</evidence>
<name>A0ABW3JDC0_9HYPH</name>
<dbReference type="Proteomes" id="UP001597102">
    <property type="component" value="Unassembled WGS sequence"/>
</dbReference>
<proteinExistence type="predicted"/>
<evidence type="ECO:0000256" key="2">
    <source>
        <dbReference type="SAM" id="SignalP"/>
    </source>
</evidence>
<protein>
    <submittedName>
        <fullName evidence="3">DUF2950 domain-containing protein</fullName>
    </submittedName>
</protein>
<dbReference type="InterPro" id="IPR021556">
    <property type="entry name" value="DUF2950"/>
</dbReference>
<organism evidence="3 4">
    <name type="scientific">Methyloligella solikamskensis</name>
    <dbReference type="NCBI Taxonomy" id="1177756"/>
    <lineage>
        <taxon>Bacteria</taxon>
        <taxon>Pseudomonadati</taxon>
        <taxon>Pseudomonadota</taxon>
        <taxon>Alphaproteobacteria</taxon>
        <taxon>Hyphomicrobiales</taxon>
        <taxon>Hyphomicrobiaceae</taxon>
        <taxon>Methyloligella</taxon>
    </lineage>
</organism>
<evidence type="ECO:0000313" key="3">
    <source>
        <dbReference type="EMBL" id="MFD0988269.1"/>
    </source>
</evidence>
<feature type="region of interest" description="Disordered" evidence="1">
    <location>
        <begin position="288"/>
        <end position="308"/>
    </location>
</feature>